<evidence type="ECO:0000313" key="3">
    <source>
        <dbReference type="Proteomes" id="UP000008311"/>
    </source>
</evidence>
<dbReference type="Pfam" id="PF04654">
    <property type="entry name" value="DUF599"/>
    <property type="match status" value="1"/>
</dbReference>
<keyword evidence="1" id="KW-0472">Membrane</keyword>
<dbReference type="EMBL" id="EQ974103">
    <property type="protein sequence ID" value="EEF33685.1"/>
    <property type="molecule type" value="Genomic_DNA"/>
</dbReference>
<dbReference type="PANTHER" id="PTHR31881">
    <property type="match status" value="1"/>
</dbReference>
<dbReference type="InterPro" id="IPR006747">
    <property type="entry name" value="DUF599"/>
</dbReference>
<dbReference type="InParanoid" id="B9SRT3"/>
<keyword evidence="1" id="KW-1133">Transmembrane helix</keyword>
<dbReference type="PANTHER" id="PTHR31881:SF11">
    <property type="entry name" value="PROTEIN, PUTATIVE-RELATED"/>
    <property type="match status" value="1"/>
</dbReference>
<dbReference type="Proteomes" id="UP000008311">
    <property type="component" value="Unassembled WGS sequence"/>
</dbReference>
<sequence length="210" mass="23096">MVGYHVYLWQCFKNKPSQTTIGIDSLRRKSWFLEVKEGDDKKSMLAVQSLRNAQMTTIFTASIAILVNLSLAALTNNSYNAGHLLSSAVFGSQSGKLSVLKFGSASFFLLASFLCSSIGLGFMIDSNFLINIASYEFSSWPAYTQTIFERGFFLALIGNRVLCITFPLLLWLLGPLPVGLSSVALVWGLYEFDFHGKSVTSSSNNATALR</sequence>
<dbReference type="FunCoup" id="B9SRT3">
    <property type="interactions" value="1"/>
</dbReference>
<dbReference type="eggNOG" id="ENOG502RK1A">
    <property type="taxonomic scope" value="Eukaryota"/>
</dbReference>
<name>B9SRT3_RICCO</name>
<accession>B9SRT3</accession>
<proteinExistence type="predicted"/>
<gene>
    <name evidence="2" type="ORF">RCOM_1058000</name>
</gene>
<protein>
    <recommendedName>
        <fullName evidence="4">DUF599 domain-containing protein</fullName>
    </recommendedName>
</protein>
<keyword evidence="1" id="KW-0812">Transmembrane</keyword>
<feature type="transmembrane region" description="Helical" evidence="1">
    <location>
        <begin position="107"/>
        <end position="130"/>
    </location>
</feature>
<evidence type="ECO:0000256" key="1">
    <source>
        <dbReference type="SAM" id="Phobius"/>
    </source>
</evidence>
<feature type="transmembrane region" description="Helical" evidence="1">
    <location>
        <begin position="53"/>
        <end position="74"/>
    </location>
</feature>
<evidence type="ECO:0000313" key="2">
    <source>
        <dbReference type="EMBL" id="EEF33685.1"/>
    </source>
</evidence>
<organism evidence="2 3">
    <name type="scientific">Ricinus communis</name>
    <name type="common">Castor bean</name>
    <dbReference type="NCBI Taxonomy" id="3988"/>
    <lineage>
        <taxon>Eukaryota</taxon>
        <taxon>Viridiplantae</taxon>
        <taxon>Streptophyta</taxon>
        <taxon>Embryophyta</taxon>
        <taxon>Tracheophyta</taxon>
        <taxon>Spermatophyta</taxon>
        <taxon>Magnoliopsida</taxon>
        <taxon>eudicotyledons</taxon>
        <taxon>Gunneridae</taxon>
        <taxon>Pentapetalae</taxon>
        <taxon>rosids</taxon>
        <taxon>fabids</taxon>
        <taxon>Malpighiales</taxon>
        <taxon>Euphorbiaceae</taxon>
        <taxon>Acalyphoideae</taxon>
        <taxon>Acalypheae</taxon>
        <taxon>Ricinus</taxon>
    </lineage>
</organism>
<keyword evidence="3" id="KW-1185">Reference proteome</keyword>
<reference evidence="3" key="1">
    <citation type="journal article" date="2010" name="Nat. Biotechnol.">
        <title>Draft genome sequence of the oilseed species Ricinus communis.</title>
        <authorList>
            <person name="Chan A.P."/>
            <person name="Crabtree J."/>
            <person name="Zhao Q."/>
            <person name="Lorenzi H."/>
            <person name="Orvis J."/>
            <person name="Puiu D."/>
            <person name="Melake-Berhan A."/>
            <person name="Jones K.M."/>
            <person name="Redman J."/>
            <person name="Chen G."/>
            <person name="Cahoon E.B."/>
            <person name="Gedil M."/>
            <person name="Stanke M."/>
            <person name="Haas B.J."/>
            <person name="Wortman J.R."/>
            <person name="Fraser-Liggett C.M."/>
            <person name="Ravel J."/>
            <person name="Rabinowicz P.D."/>
        </authorList>
    </citation>
    <scope>NUCLEOTIDE SEQUENCE [LARGE SCALE GENOMIC DNA]</scope>
    <source>
        <strain evidence="3">cv. Hale</strain>
    </source>
</reference>
<dbReference type="AlphaFoldDB" id="B9SRT3"/>
<evidence type="ECO:0008006" key="4">
    <source>
        <dbReference type="Google" id="ProtNLM"/>
    </source>
</evidence>